<feature type="signal peptide" evidence="2">
    <location>
        <begin position="1"/>
        <end position="23"/>
    </location>
</feature>
<keyword evidence="2" id="KW-0732">Signal</keyword>
<evidence type="ECO:0000313" key="3">
    <source>
        <dbReference type="EMBL" id="MCY1720248.1"/>
    </source>
</evidence>
<sequence>MNRTNFTLLIALYLLFVVAPGYAQQKQMPTACNDAMKLSRADFIYDEQGKLFYLITNTDDKLFVHIRANDETAQKKLINNGLAIEIKNGGGKKEKLQIEYPLPKEERMQPIILLADNSHNERNNFNLVKSQVVNQINRMRITDLADKKNSVVVAAANNSDINGCMTISGNGDLHYLLVVSLHRLGVDLSENSLIDIKMASGNTGTPNASFKQQGGKSGMNSGGRGGMNGRGKGGGMGRGRYGAGAGNKGQKTGEKQALSTPVNIRIKNFRL</sequence>
<evidence type="ECO:0008006" key="5">
    <source>
        <dbReference type="Google" id="ProtNLM"/>
    </source>
</evidence>
<accession>A0A9X3FCT8</accession>
<feature type="chain" id="PRO_5040787508" description="Auto-transporter adhesin head GIN domain-containing protein" evidence="2">
    <location>
        <begin position="24"/>
        <end position="271"/>
    </location>
</feature>
<dbReference type="RefSeq" id="WP_343332582.1">
    <property type="nucleotide sequence ID" value="NZ_JAPOHD010000014.1"/>
</dbReference>
<gene>
    <name evidence="3" type="ORF">OU798_07830</name>
</gene>
<feature type="compositionally biased region" description="Polar residues" evidence="1">
    <location>
        <begin position="201"/>
        <end position="212"/>
    </location>
</feature>
<keyword evidence="4" id="KW-1185">Reference proteome</keyword>
<proteinExistence type="predicted"/>
<dbReference type="Proteomes" id="UP001145087">
    <property type="component" value="Unassembled WGS sequence"/>
</dbReference>
<reference evidence="3" key="1">
    <citation type="submission" date="2022-11" db="EMBL/GenBank/DDBJ databases">
        <title>Marilongibacter aestuarii gen. nov., sp. nov., isolated from tidal flat sediment.</title>
        <authorList>
            <person name="Jiayan W."/>
        </authorList>
    </citation>
    <scope>NUCLEOTIDE SEQUENCE</scope>
    <source>
        <strain evidence="3">Z1-6</strain>
    </source>
</reference>
<organism evidence="3 4">
    <name type="scientific">Draconibacterium aestuarii</name>
    <dbReference type="NCBI Taxonomy" id="2998507"/>
    <lineage>
        <taxon>Bacteria</taxon>
        <taxon>Pseudomonadati</taxon>
        <taxon>Bacteroidota</taxon>
        <taxon>Bacteroidia</taxon>
        <taxon>Marinilabiliales</taxon>
        <taxon>Prolixibacteraceae</taxon>
        <taxon>Draconibacterium</taxon>
    </lineage>
</organism>
<name>A0A9X3FCT8_9BACT</name>
<dbReference type="AlphaFoldDB" id="A0A9X3FCT8"/>
<feature type="compositionally biased region" description="Gly residues" evidence="1">
    <location>
        <begin position="215"/>
        <end position="247"/>
    </location>
</feature>
<evidence type="ECO:0000256" key="2">
    <source>
        <dbReference type="SAM" id="SignalP"/>
    </source>
</evidence>
<evidence type="ECO:0000256" key="1">
    <source>
        <dbReference type="SAM" id="MobiDB-lite"/>
    </source>
</evidence>
<comment type="caution">
    <text evidence="3">The sequence shown here is derived from an EMBL/GenBank/DDBJ whole genome shotgun (WGS) entry which is preliminary data.</text>
</comment>
<protein>
    <recommendedName>
        <fullName evidence="5">Auto-transporter adhesin head GIN domain-containing protein</fullName>
    </recommendedName>
</protein>
<evidence type="ECO:0000313" key="4">
    <source>
        <dbReference type="Proteomes" id="UP001145087"/>
    </source>
</evidence>
<feature type="region of interest" description="Disordered" evidence="1">
    <location>
        <begin position="201"/>
        <end position="257"/>
    </location>
</feature>
<dbReference type="EMBL" id="JAPOHD010000014">
    <property type="protein sequence ID" value="MCY1720248.1"/>
    <property type="molecule type" value="Genomic_DNA"/>
</dbReference>